<protein>
    <submittedName>
        <fullName evidence="5">Glycoside hydrolase</fullName>
    </submittedName>
</protein>
<dbReference type="InterPro" id="IPR017853">
    <property type="entry name" value="GH"/>
</dbReference>
<dbReference type="EMBL" id="JNBS01002857">
    <property type="protein sequence ID" value="OQR89110.1"/>
    <property type="molecule type" value="Genomic_DNA"/>
</dbReference>
<dbReference type="OrthoDB" id="65569at2759"/>
<dbReference type="SUPFAM" id="SSF51445">
    <property type="entry name" value="(Trans)glycosidases"/>
    <property type="match status" value="1"/>
</dbReference>
<dbReference type="STRING" id="74557.A0A1V9YU49"/>
<accession>A0A1V9YU49</accession>
<dbReference type="PROSITE" id="PS00653">
    <property type="entry name" value="GLYCOSYL_HYDROL_F1_2"/>
    <property type="match status" value="1"/>
</dbReference>
<evidence type="ECO:0000313" key="5">
    <source>
        <dbReference type="EMBL" id="OQR89110.1"/>
    </source>
</evidence>
<comment type="similarity">
    <text evidence="1 4">Belongs to the glycosyl hydrolase 1 family.</text>
</comment>
<evidence type="ECO:0000256" key="2">
    <source>
        <dbReference type="ARBA" id="ARBA00022801"/>
    </source>
</evidence>
<dbReference type="GO" id="GO:0005975">
    <property type="term" value="P:carbohydrate metabolic process"/>
    <property type="evidence" value="ECO:0007669"/>
    <property type="project" value="InterPro"/>
</dbReference>
<reference evidence="5 6" key="1">
    <citation type="journal article" date="2014" name="Genome Biol. Evol.">
        <title>The secreted proteins of Achlya hypogyna and Thraustotheca clavata identify the ancestral oomycete secretome and reveal gene acquisitions by horizontal gene transfer.</title>
        <authorList>
            <person name="Misner I."/>
            <person name="Blouin N."/>
            <person name="Leonard G."/>
            <person name="Richards T.A."/>
            <person name="Lane C.E."/>
        </authorList>
    </citation>
    <scope>NUCLEOTIDE SEQUENCE [LARGE SCALE GENOMIC DNA]</scope>
    <source>
        <strain evidence="5 6">ATCC 34112</strain>
    </source>
</reference>
<organism evidence="5 6">
    <name type="scientific">Thraustotheca clavata</name>
    <dbReference type="NCBI Taxonomy" id="74557"/>
    <lineage>
        <taxon>Eukaryota</taxon>
        <taxon>Sar</taxon>
        <taxon>Stramenopiles</taxon>
        <taxon>Oomycota</taxon>
        <taxon>Saprolegniomycetes</taxon>
        <taxon>Saprolegniales</taxon>
        <taxon>Achlyaceae</taxon>
        <taxon>Thraustotheca</taxon>
    </lineage>
</organism>
<evidence type="ECO:0000313" key="6">
    <source>
        <dbReference type="Proteomes" id="UP000243217"/>
    </source>
</evidence>
<feature type="non-terminal residue" evidence="5">
    <location>
        <position position="135"/>
    </location>
</feature>
<keyword evidence="6" id="KW-1185">Reference proteome</keyword>
<sequence length="135" mass="15288">MTNELKFPGGFMWGTATASYQIEGASNEGGRGMSIWDAFSKTPGKVHNGDTGDKAVDHYHLYKEDVKLMADMGLKYYRFSIAWPRLLPTGFTDHINEEGITFYNNLIDELLLHGITPIVTLYHWDLPLALQTEFD</sequence>
<dbReference type="InterPro" id="IPR001360">
    <property type="entry name" value="Glyco_hydro_1"/>
</dbReference>
<keyword evidence="2 5" id="KW-0378">Hydrolase</keyword>
<dbReference type="Pfam" id="PF00232">
    <property type="entry name" value="Glyco_hydro_1"/>
    <property type="match status" value="1"/>
</dbReference>
<keyword evidence="3" id="KW-0326">Glycosidase</keyword>
<proteinExistence type="inferred from homology"/>
<evidence type="ECO:0000256" key="4">
    <source>
        <dbReference type="RuleBase" id="RU003690"/>
    </source>
</evidence>
<dbReference type="Proteomes" id="UP000243217">
    <property type="component" value="Unassembled WGS sequence"/>
</dbReference>
<dbReference type="Gene3D" id="3.20.20.80">
    <property type="entry name" value="Glycosidases"/>
    <property type="match status" value="1"/>
</dbReference>
<comment type="caution">
    <text evidence="5">The sequence shown here is derived from an EMBL/GenBank/DDBJ whole genome shotgun (WGS) entry which is preliminary data.</text>
</comment>
<dbReference type="InterPro" id="IPR033132">
    <property type="entry name" value="GH_1_N_CS"/>
</dbReference>
<dbReference type="PANTHER" id="PTHR10353">
    <property type="entry name" value="GLYCOSYL HYDROLASE"/>
    <property type="match status" value="1"/>
</dbReference>
<dbReference type="PANTHER" id="PTHR10353:SF36">
    <property type="entry name" value="LP05116P"/>
    <property type="match status" value="1"/>
</dbReference>
<name>A0A1V9YU49_9STRA</name>
<dbReference type="GO" id="GO:0008422">
    <property type="term" value="F:beta-glucosidase activity"/>
    <property type="evidence" value="ECO:0007669"/>
    <property type="project" value="TreeGrafter"/>
</dbReference>
<dbReference type="AlphaFoldDB" id="A0A1V9YU49"/>
<evidence type="ECO:0000256" key="1">
    <source>
        <dbReference type="ARBA" id="ARBA00010838"/>
    </source>
</evidence>
<gene>
    <name evidence="5" type="ORF">THRCLA_22745</name>
</gene>
<evidence type="ECO:0000256" key="3">
    <source>
        <dbReference type="ARBA" id="ARBA00023295"/>
    </source>
</evidence>